<sequence>MINIQLLFPHKRYGQAAWTTQMKNIKTFLILALALLVTILGSAQVRSQTPEPDTDAEVVLISEVEWGPLNPARGDQSPKAGTLWGDRTDSGPSGFLVQFVNGFSSPPHIHNVTYRGVVISGLVHNDDPGAENMWLPAGSFWTQPAGEVHITSADDNNNLAYIEIEEGPYLVLPSEEAFDNGERPVNVDESNLVWLDASNIAWIDQTGVTASADAPKVAFLWGKPQDGQLNGTFVKLPDGFTGEIHSHGSTFRAVVIQGQLSHHLLNNKNLQTLKSGSYFGSSGETVHQAECKTGQECIIYVRGKGTFDVIPR</sequence>
<dbReference type="AlphaFoldDB" id="T2IRJ6"/>
<evidence type="ECO:0000313" key="1">
    <source>
        <dbReference type="EMBL" id="CCQ55648.1"/>
    </source>
</evidence>
<reference evidence="1 2" key="1">
    <citation type="submission" date="2013-01" db="EMBL/GenBank/DDBJ databases">
        <authorList>
            <person name="Bench S."/>
        </authorList>
    </citation>
    <scope>NUCLEOTIDE SEQUENCE [LARGE SCALE GENOMIC DNA]</scope>
    <source>
        <strain evidence="1 2">WH 0005</strain>
    </source>
</reference>
<dbReference type="Pfam" id="PF14499">
    <property type="entry name" value="DUF4437"/>
    <property type="match status" value="1"/>
</dbReference>
<evidence type="ECO:0000313" key="2">
    <source>
        <dbReference type="Proteomes" id="UP000017981"/>
    </source>
</evidence>
<dbReference type="EMBL" id="CAQL01000447">
    <property type="protein sequence ID" value="CCQ55648.1"/>
    <property type="molecule type" value="Genomic_DNA"/>
</dbReference>
<name>T2IRJ6_CROWT</name>
<dbReference type="CDD" id="cd06989">
    <property type="entry name" value="cupin_DRT102"/>
    <property type="match status" value="1"/>
</dbReference>
<dbReference type="InterPro" id="IPR028013">
    <property type="entry name" value="DUF4437"/>
</dbReference>
<gene>
    <name evidence="1" type="ORF">CWATWH0005_3910</name>
</gene>
<dbReference type="InterPro" id="IPR011051">
    <property type="entry name" value="RmlC_Cupin_sf"/>
</dbReference>
<dbReference type="SUPFAM" id="SSF51182">
    <property type="entry name" value="RmlC-like cupins"/>
    <property type="match status" value="1"/>
</dbReference>
<protein>
    <recommendedName>
        <fullName evidence="3">DUF4437 domain-containing protein</fullName>
    </recommendedName>
</protein>
<dbReference type="RefSeq" id="WP_021832868.1">
    <property type="nucleotide sequence ID" value="NZ_CAQL01000447.1"/>
</dbReference>
<organism evidence="1 2">
    <name type="scientific">Crocosphaera watsonii WH 0005</name>
    <dbReference type="NCBI Taxonomy" id="423472"/>
    <lineage>
        <taxon>Bacteria</taxon>
        <taxon>Bacillati</taxon>
        <taxon>Cyanobacteriota</taxon>
        <taxon>Cyanophyceae</taxon>
        <taxon>Oscillatoriophycideae</taxon>
        <taxon>Chroococcales</taxon>
        <taxon>Aphanothecaceae</taxon>
        <taxon>Crocosphaera</taxon>
    </lineage>
</organism>
<accession>T2IRJ6</accession>
<proteinExistence type="predicted"/>
<comment type="caution">
    <text evidence="1">The sequence shown here is derived from an EMBL/GenBank/DDBJ whole genome shotgun (WGS) entry which is preliminary data.</text>
</comment>
<dbReference type="Proteomes" id="UP000017981">
    <property type="component" value="Unassembled WGS sequence"/>
</dbReference>
<dbReference type="InterPro" id="IPR014710">
    <property type="entry name" value="RmlC-like_jellyroll"/>
</dbReference>
<reference evidence="1 2" key="2">
    <citation type="submission" date="2013-09" db="EMBL/GenBank/DDBJ databases">
        <title>Whole genome comparison of six Crocosphaera watsonii strains with differing phenotypes.</title>
        <authorList>
            <person name="Bench S.R."/>
            <person name="Heller P."/>
            <person name="Frank I."/>
            <person name="Arciniega M."/>
            <person name="Shilova I.N."/>
            <person name="Zehr J.P."/>
        </authorList>
    </citation>
    <scope>NUCLEOTIDE SEQUENCE [LARGE SCALE GENOMIC DNA]</scope>
    <source>
        <strain evidence="1 2">WH 0005</strain>
    </source>
</reference>
<dbReference type="Gene3D" id="2.60.120.10">
    <property type="entry name" value="Jelly Rolls"/>
    <property type="match status" value="2"/>
</dbReference>
<evidence type="ECO:0008006" key="3">
    <source>
        <dbReference type="Google" id="ProtNLM"/>
    </source>
</evidence>